<dbReference type="HOGENOM" id="CLU_008062_0_0_1"/>
<dbReference type="eggNOG" id="ENOG502QTCM">
    <property type="taxonomic scope" value="Eukaryota"/>
</dbReference>
<proteinExistence type="predicted"/>
<organism evidence="3">
    <name type="scientific">Oryza brachyantha</name>
    <name type="common">malo sina</name>
    <dbReference type="NCBI Taxonomy" id="4533"/>
    <lineage>
        <taxon>Eukaryota</taxon>
        <taxon>Viridiplantae</taxon>
        <taxon>Streptophyta</taxon>
        <taxon>Embryophyta</taxon>
        <taxon>Tracheophyta</taxon>
        <taxon>Spermatophyta</taxon>
        <taxon>Magnoliopsida</taxon>
        <taxon>Liliopsida</taxon>
        <taxon>Poales</taxon>
        <taxon>Poaceae</taxon>
        <taxon>BOP clade</taxon>
        <taxon>Oryzoideae</taxon>
        <taxon>Oryzeae</taxon>
        <taxon>Oryzinae</taxon>
        <taxon>Oryza</taxon>
    </lineage>
</organism>
<feature type="region of interest" description="Disordered" evidence="1">
    <location>
        <begin position="97"/>
        <end position="171"/>
    </location>
</feature>
<evidence type="ECO:0000313" key="3">
    <source>
        <dbReference type="EnsemblPlants" id="OB05G35000.1"/>
    </source>
</evidence>
<protein>
    <recommendedName>
        <fullName evidence="2">Probable zinc-ribbon domain-containing protein</fullName>
    </recommendedName>
</protein>
<evidence type="ECO:0000313" key="4">
    <source>
        <dbReference type="Proteomes" id="UP000006038"/>
    </source>
</evidence>
<accession>J3MA76</accession>
<dbReference type="GO" id="GO:1900150">
    <property type="term" value="P:regulation of defense response to fungus"/>
    <property type="evidence" value="ECO:0007669"/>
    <property type="project" value="InterPro"/>
</dbReference>
<dbReference type="InterPro" id="IPR021480">
    <property type="entry name" value="Zinc_ribbon_12"/>
</dbReference>
<keyword evidence="4" id="KW-1185">Reference proteome</keyword>
<reference evidence="3" key="2">
    <citation type="submission" date="2013-04" db="UniProtKB">
        <authorList>
            <consortium name="EnsemblPlants"/>
        </authorList>
    </citation>
    <scope>IDENTIFICATION</scope>
</reference>
<feature type="domain" description="Probable zinc-ribbon" evidence="2">
    <location>
        <begin position="273"/>
        <end position="315"/>
    </location>
</feature>
<dbReference type="PANTHER" id="PTHR31105:SF8">
    <property type="entry name" value="OS05G0586400 PROTEIN"/>
    <property type="match status" value="1"/>
</dbReference>
<dbReference type="Pfam" id="PF11331">
    <property type="entry name" value="Zn_ribbon_12"/>
    <property type="match status" value="1"/>
</dbReference>
<evidence type="ECO:0000256" key="1">
    <source>
        <dbReference type="SAM" id="MobiDB-lite"/>
    </source>
</evidence>
<dbReference type="OMA" id="KCTARKQ"/>
<dbReference type="STRING" id="4533.J3MA76"/>
<feature type="region of interest" description="Disordered" evidence="1">
    <location>
        <begin position="370"/>
        <end position="401"/>
    </location>
</feature>
<sequence>MPSHFVFGLYRFRAVCSHRRRSVVVDSAKGEDPGRGGGMGSEAKEMKYRRRARVSGPVDDGQCGDRSGALDWGALKENPVELLLKLDEVRDHLIRSYEMEGQPRERHPMSRRAASLRPSHAEPPPGRGPEHYRSRYAGRYGSGLPQSPNEQLRRSFHSDRDSRQPSGRFRQWPEKQWENSGYIQANHHSTCQCAQCLHGQRSHTGYMQEEHIPMARYFAGQQGSHLFERSPSISSEFDRRSVASSLYSHLSVSKRRTEYFRKKAESFCRPARGAAPFVVCSSCNRLLQLPPGKCTARKQIQVRCGSCSEIICFKLKEVKVHPLVSPTSFPASKTVGSSSRQANQSFGWYQHQDEGNSSFHRLQAHERWQQNKDLADNIPVSSTSSYDRTDKERGSNRNSQLLSVSVRRSRLADSPKDILCQGDAYSQVEFSAISTVSPQAPVIEDKCVDPFSSRQKDCSDNCTSKDCSLNSMASSVDANVRNERLGVKYEQNSKDHKEGFGEETVNGRNRQKHRENTSGFCDDGSVGNTNKLWADTDNDNTCSLEDGDVGKKYEEKSKQDDNSFQAECITERYSKCSKEDINNAIRVETIATLSKQDDLDDCYSELLSPNSEHAVVSSKIESSVNERTNSSSRVSSEAELDEVQSAAVKNGDSKYIAGFLKKGLKDLSLFSQSVDSAKVLINGHPISERALRKAEKKSGPVGPGSYWYDYRAGFWGIMGHECSGIIPPFIKEFNYAMPKNCAGGNTGVFVNGRELHQKDFELLAGRGLPRISGKSYSVEISGNVIDDATGKKLRKLGKLAPTVEKLKRGFGMHMPEETS</sequence>
<name>J3MA76_ORYBR</name>
<feature type="compositionally biased region" description="Basic and acidic residues" evidence="1">
    <location>
        <begin position="151"/>
        <end position="163"/>
    </location>
</feature>
<evidence type="ECO:0000259" key="2">
    <source>
        <dbReference type="Pfam" id="PF11331"/>
    </source>
</evidence>
<gene>
    <name evidence="3" type="primary">LOC102717251</name>
</gene>
<dbReference type="PANTHER" id="PTHR31105">
    <property type="entry name" value="EXTRA-LARGE G-PROTEIN-LIKE"/>
    <property type="match status" value="1"/>
</dbReference>
<dbReference type="InterPro" id="IPR040244">
    <property type="entry name" value="EDR4-like"/>
</dbReference>
<feature type="region of interest" description="Disordered" evidence="1">
    <location>
        <begin position="493"/>
        <end position="522"/>
    </location>
</feature>
<dbReference type="AlphaFoldDB" id="J3MA76"/>
<reference evidence="3" key="1">
    <citation type="journal article" date="2013" name="Nat. Commun.">
        <title>Whole-genome sequencing of Oryza brachyantha reveals mechanisms underlying Oryza genome evolution.</title>
        <authorList>
            <person name="Chen J."/>
            <person name="Huang Q."/>
            <person name="Gao D."/>
            <person name="Wang J."/>
            <person name="Lang Y."/>
            <person name="Liu T."/>
            <person name="Li B."/>
            <person name="Bai Z."/>
            <person name="Luis Goicoechea J."/>
            <person name="Liang C."/>
            <person name="Chen C."/>
            <person name="Zhang W."/>
            <person name="Sun S."/>
            <person name="Liao Y."/>
            <person name="Zhang X."/>
            <person name="Yang L."/>
            <person name="Song C."/>
            <person name="Wang M."/>
            <person name="Shi J."/>
            <person name="Liu G."/>
            <person name="Liu J."/>
            <person name="Zhou H."/>
            <person name="Zhou W."/>
            <person name="Yu Q."/>
            <person name="An N."/>
            <person name="Chen Y."/>
            <person name="Cai Q."/>
            <person name="Wang B."/>
            <person name="Liu B."/>
            <person name="Min J."/>
            <person name="Huang Y."/>
            <person name="Wu H."/>
            <person name="Li Z."/>
            <person name="Zhang Y."/>
            <person name="Yin Y."/>
            <person name="Song W."/>
            <person name="Jiang J."/>
            <person name="Jackson S.A."/>
            <person name="Wing R.A."/>
            <person name="Wang J."/>
            <person name="Chen M."/>
        </authorList>
    </citation>
    <scope>NUCLEOTIDE SEQUENCE [LARGE SCALE GENOMIC DNA]</scope>
    <source>
        <strain evidence="3">cv. IRGC 101232</strain>
    </source>
</reference>
<feature type="compositionally biased region" description="Basic and acidic residues" evidence="1">
    <location>
        <begin position="97"/>
        <end position="108"/>
    </location>
</feature>
<dbReference type="Proteomes" id="UP000006038">
    <property type="component" value="Chromosome 5"/>
</dbReference>
<dbReference type="EnsemblPlants" id="OB05G35000.1">
    <property type="protein sequence ID" value="OB05G35000.1"/>
    <property type="gene ID" value="OB05G35000"/>
</dbReference>
<dbReference type="Gramene" id="OB05G35000.1">
    <property type="protein sequence ID" value="OB05G35000.1"/>
    <property type="gene ID" value="OB05G35000"/>
</dbReference>